<dbReference type="STRING" id="391587.KAOT1_05442"/>
<comment type="caution">
    <text evidence="3">The sequence shown here is derived from an EMBL/GenBank/DDBJ whole genome shotgun (WGS) entry which is preliminary data.</text>
</comment>
<keyword evidence="2" id="KW-1133">Transmembrane helix</keyword>
<dbReference type="RefSeq" id="WP_007093657.1">
    <property type="nucleotide sequence ID" value="NZ_CP142125.1"/>
</dbReference>
<dbReference type="AlphaFoldDB" id="A9E0B5"/>
<evidence type="ECO:0000313" key="3">
    <source>
        <dbReference type="EMBL" id="EDP95822.1"/>
    </source>
</evidence>
<proteinExistence type="predicted"/>
<accession>A9E0B5</accession>
<evidence type="ECO:0000313" key="4">
    <source>
        <dbReference type="Proteomes" id="UP000002945"/>
    </source>
</evidence>
<keyword evidence="4" id="KW-1185">Reference proteome</keyword>
<dbReference type="HOGENOM" id="CLU_112908_0_0_10"/>
<dbReference type="eggNOG" id="ENOG50305MH">
    <property type="taxonomic scope" value="Bacteria"/>
</dbReference>
<feature type="coiled-coil region" evidence="1">
    <location>
        <begin position="154"/>
        <end position="184"/>
    </location>
</feature>
<name>A9E0B5_9FLAO</name>
<gene>
    <name evidence="3" type="ORF">KAOT1_05442</name>
</gene>
<keyword evidence="1" id="KW-0175">Coiled coil</keyword>
<feature type="transmembrane region" description="Helical" evidence="2">
    <location>
        <begin position="68"/>
        <end position="91"/>
    </location>
</feature>
<keyword evidence="2" id="KW-0812">Transmembrane</keyword>
<dbReference type="OrthoDB" id="1446731at2"/>
<protein>
    <submittedName>
        <fullName evidence="3">Uncharacterized protein</fullName>
    </submittedName>
</protein>
<feature type="transmembrane region" description="Helical" evidence="2">
    <location>
        <begin position="27"/>
        <end position="48"/>
    </location>
</feature>
<dbReference type="EMBL" id="ABIB01000006">
    <property type="protein sequence ID" value="EDP95822.1"/>
    <property type="molecule type" value="Genomic_DNA"/>
</dbReference>
<evidence type="ECO:0000256" key="2">
    <source>
        <dbReference type="SAM" id="Phobius"/>
    </source>
</evidence>
<dbReference type="Proteomes" id="UP000002945">
    <property type="component" value="Unassembled WGS sequence"/>
</dbReference>
<evidence type="ECO:0000256" key="1">
    <source>
        <dbReference type="SAM" id="Coils"/>
    </source>
</evidence>
<feature type="transmembrane region" description="Helical" evidence="2">
    <location>
        <begin position="98"/>
        <end position="118"/>
    </location>
</feature>
<keyword evidence="2" id="KW-0472">Membrane</keyword>
<feature type="transmembrane region" description="Helical" evidence="2">
    <location>
        <begin position="130"/>
        <end position="147"/>
    </location>
</feature>
<sequence>MKTTHTKQNKELINQKLKQQTLARKKLILHSIVIFFIAISPFIAYLYLIVPTEDTWDTGFFIITKNGFSNTFIAVWIYVSKFVPLYLLMFWFITCKHWWYHIILIPITMYAFQLFSSLNKEAKFIDENEIFWVLIVMLILTPIVYLIRLKLFDKLVLGIDLKKIEAELDEYERKEKEAENKIEV</sequence>
<reference evidence="3 4" key="1">
    <citation type="journal article" date="2011" name="J. Bacteriol.">
        <title>Genome sequence of the algicidal bacterium Kordia algicida OT-1.</title>
        <authorList>
            <person name="Lee H.S."/>
            <person name="Kang S.G."/>
            <person name="Kwon K.K."/>
            <person name="Lee J.H."/>
            <person name="Kim S.J."/>
        </authorList>
    </citation>
    <scope>NUCLEOTIDE SEQUENCE [LARGE SCALE GENOMIC DNA]</scope>
    <source>
        <strain evidence="3 4">OT-1</strain>
    </source>
</reference>
<organism evidence="3 4">
    <name type="scientific">Kordia algicida OT-1</name>
    <dbReference type="NCBI Taxonomy" id="391587"/>
    <lineage>
        <taxon>Bacteria</taxon>
        <taxon>Pseudomonadati</taxon>
        <taxon>Bacteroidota</taxon>
        <taxon>Flavobacteriia</taxon>
        <taxon>Flavobacteriales</taxon>
        <taxon>Flavobacteriaceae</taxon>
        <taxon>Kordia</taxon>
    </lineage>
</organism>